<feature type="compositionally biased region" description="Basic and acidic residues" evidence="3">
    <location>
        <begin position="540"/>
        <end position="550"/>
    </location>
</feature>
<feature type="compositionally biased region" description="Low complexity" evidence="3">
    <location>
        <begin position="16"/>
        <end position="40"/>
    </location>
</feature>
<dbReference type="Gene3D" id="2.130.10.30">
    <property type="entry name" value="Regulator of chromosome condensation 1/beta-lactamase-inhibitor protein II"/>
    <property type="match status" value="2"/>
</dbReference>
<dbReference type="InterPro" id="IPR000408">
    <property type="entry name" value="Reg_chr_condens"/>
</dbReference>
<dbReference type="RefSeq" id="XP_013434015.1">
    <property type="nucleotide sequence ID" value="XM_013578561.1"/>
</dbReference>
<evidence type="ECO:0000313" key="5">
    <source>
        <dbReference type="Proteomes" id="UP000030754"/>
    </source>
</evidence>
<evidence type="ECO:0000256" key="3">
    <source>
        <dbReference type="SAM" id="MobiDB-lite"/>
    </source>
</evidence>
<proteinExistence type="predicted"/>
<feature type="compositionally biased region" description="Low complexity" evidence="3">
    <location>
        <begin position="94"/>
        <end position="116"/>
    </location>
</feature>
<dbReference type="Proteomes" id="UP000030754">
    <property type="component" value="Unassembled WGS sequence"/>
</dbReference>
<feature type="compositionally biased region" description="Polar residues" evidence="3">
    <location>
        <begin position="572"/>
        <end position="582"/>
    </location>
</feature>
<dbReference type="PROSITE" id="PS50012">
    <property type="entry name" value="RCC1_3"/>
    <property type="match status" value="3"/>
</dbReference>
<gene>
    <name evidence="4" type="ORF">ENH_00007400</name>
</gene>
<reference evidence="4" key="1">
    <citation type="submission" date="2013-10" db="EMBL/GenBank/DDBJ databases">
        <title>Genomic analysis of the causative agents of coccidiosis in chickens.</title>
        <authorList>
            <person name="Reid A.J."/>
            <person name="Blake D."/>
            <person name="Billington K."/>
            <person name="Browne H."/>
            <person name="Dunn M."/>
            <person name="Hung S."/>
            <person name="Kawahara F."/>
            <person name="Miranda-Saavedra D."/>
            <person name="Mourier T."/>
            <person name="Nagra H."/>
            <person name="Otto T.D."/>
            <person name="Rawlings N."/>
            <person name="Sanchez A."/>
            <person name="Sanders M."/>
            <person name="Subramaniam C."/>
            <person name="Tay Y."/>
            <person name="Dear P."/>
            <person name="Doerig C."/>
            <person name="Gruber A."/>
            <person name="Parkinson J."/>
            <person name="Shirley M."/>
            <person name="Wan K.L."/>
            <person name="Berriman M."/>
            <person name="Tomley F."/>
            <person name="Pain A."/>
        </authorList>
    </citation>
    <scope>NUCLEOTIDE SEQUENCE [LARGE SCALE GENOMIC DNA]</scope>
    <source>
        <strain evidence="4">Houghton</strain>
    </source>
</reference>
<feature type="region of interest" description="Disordered" evidence="3">
    <location>
        <begin position="518"/>
        <end position="622"/>
    </location>
</feature>
<feature type="region of interest" description="Disordered" evidence="3">
    <location>
        <begin position="15"/>
        <end position="51"/>
    </location>
</feature>
<evidence type="ECO:0000256" key="2">
    <source>
        <dbReference type="PROSITE-ProRule" id="PRU00235"/>
    </source>
</evidence>
<feature type="compositionally biased region" description="Low complexity" evidence="3">
    <location>
        <begin position="133"/>
        <end position="151"/>
    </location>
</feature>
<name>U6MR60_9EIME</name>
<dbReference type="InterPro" id="IPR009091">
    <property type="entry name" value="RCC1/BLIP-II"/>
</dbReference>
<protein>
    <submittedName>
        <fullName evidence="4">Regulator of chromosome condensation domain-containing protein, putative</fullName>
    </submittedName>
</protein>
<dbReference type="PANTHER" id="PTHR22872">
    <property type="entry name" value="BTK-BINDING PROTEIN-RELATED"/>
    <property type="match status" value="1"/>
</dbReference>
<feature type="repeat" description="RCC1" evidence="2">
    <location>
        <begin position="183"/>
        <end position="234"/>
    </location>
</feature>
<evidence type="ECO:0000256" key="1">
    <source>
        <dbReference type="ARBA" id="ARBA00022737"/>
    </source>
</evidence>
<dbReference type="PANTHER" id="PTHR22872:SF2">
    <property type="entry name" value="INHIBITOR OF BRUTON TYROSINE KINASE"/>
    <property type="match status" value="1"/>
</dbReference>
<dbReference type="AlphaFoldDB" id="U6MR60"/>
<dbReference type="Pfam" id="PF13540">
    <property type="entry name" value="RCC1_2"/>
    <property type="match status" value="1"/>
</dbReference>
<dbReference type="VEuPathDB" id="ToxoDB:ENH_00007400"/>
<sequence length="622" mass="65484">MAAFHQELRLRRRASARQALLRQQKQQLQQQKQQLQQQQQHKGQDTPLSEDCVPVISTDALVEPTYRDTRTVIYIWGRRLVREEAEGGPLQDRGAPSGSSPSSSAPGAPYGGPPAAFSRGASGEPFGASSGDLSGSAPHSFLSSSSSSSSSLCQPVVLRGLYDTRVTEVAAGETHALFLSDKGIVHAYGTGVYGQLGLGPVLLTAKQPQKIHGLGGPVVQVAAGEYHSVALTEDGSVYSWGAGDSVGDGSGSCAYSPKELLLLESLQASHSPDRGQVLAWGDGTYGELAGNPFDIASSAFTPLTLKDAGGQLLPPIISVAAGKRHALLLTQDLRLWAFGDNLAGQCGLPGHQGKLVTPKLIKVGEMRARVARVACGHRHSGCITPNHQLYLWGHSSDHKLIFTAATEALVAGETQAGVALKSGLKNACCRPRLIYSLLHEKVTCLCLGSCFTIVVTGDGEKEKQKSFLDSNQTTPVSFSCCLNSPHIVTAADLKINTNTANEEPANTQAAMSGDLEEPFQEEAQQMPEEGPHRFSQAKPEAQEAHGHSESQELPETQGPLGGPPEPQGPTDPQRTPRGSSQGPLKGSLQGPQGPRLTSGGVPVAAPSPSLPIWAEHVNDGGA</sequence>
<dbReference type="EMBL" id="HG723206">
    <property type="protein sequence ID" value="CDJ65548.1"/>
    <property type="molecule type" value="Genomic_DNA"/>
</dbReference>
<organism evidence="4 5">
    <name type="scientific">Eimeria necatrix</name>
    <dbReference type="NCBI Taxonomy" id="51315"/>
    <lineage>
        <taxon>Eukaryota</taxon>
        <taxon>Sar</taxon>
        <taxon>Alveolata</taxon>
        <taxon>Apicomplexa</taxon>
        <taxon>Conoidasida</taxon>
        <taxon>Coccidia</taxon>
        <taxon>Eucoccidiorida</taxon>
        <taxon>Eimeriorina</taxon>
        <taxon>Eimeriidae</taxon>
        <taxon>Eimeria</taxon>
    </lineage>
</organism>
<keyword evidence="1" id="KW-0677">Repeat</keyword>
<dbReference type="Pfam" id="PF00415">
    <property type="entry name" value="RCC1"/>
    <property type="match status" value="2"/>
</dbReference>
<evidence type="ECO:0000313" key="4">
    <source>
        <dbReference type="EMBL" id="CDJ65548.1"/>
    </source>
</evidence>
<reference evidence="4" key="2">
    <citation type="submission" date="2013-10" db="EMBL/GenBank/DDBJ databases">
        <authorList>
            <person name="Aslett M."/>
        </authorList>
    </citation>
    <scope>NUCLEOTIDE SEQUENCE [LARGE SCALE GENOMIC DNA]</scope>
    <source>
        <strain evidence="4">Houghton</strain>
    </source>
</reference>
<dbReference type="OrthoDB" id="346274at2759"/>
<dbReference type="GeneID" id="25470929"/>
<dbReference type="PRINTS" id="PR00633">
    <property type="entry name" value="RCCNDNSATION"/>
</dbReference>
<accession>U6MR60</accession>
<feature type="repeat" description="RCC1" evidence="2">
    <location>
        <begin position="333"/>
        <end position="386"/>
    </location>
</feature>
<dbReference type="SUPFAM" id="SSF50985">
    <property type="entry name" value="RCC1/BLIP-II"/>
    <property type="match status" value="1"/>
</dbReference>
<dbReference type="InterPro" id="IPR051625">
    <property type="entry name" value="Signaling_Regulatory_Domain"/>
</dbReference>
<feature type="repeat" description="RCC1" evidence="2">
    <location>
        <begin position="275"/>
        <end position="332"/>
    </location>
</feature>
<dbReference type="PROSITE" id="PS00626">
    <property type="entry name" value="RCC1_2"/>
    <property type="match status" value="2"/>
</dbReference>
<keyword evidence="5" id="KW-1185">Reference proteome</keyword>
<feature type="region of interest" description="Disordered" evidence="3">
    <location>
        <begin position="86"/>
        <end position="151"/>
    </location>
</feature>